<dbReference type="InterPro" id="IPR022655">
    <property type="entry name" value="DUF1553"/>
</dbReference>
<feature type="chain" id="PRO_5032437234" evidence="1">
    <location>
        <begin position="24"/>
        <end position="791"/>
    </location>
</feature>
<dbReference type="PANTHER" id="PTHR35889:SF3">
    <property type="entry name" value="F-BOX DOMAIN-CONTAINING PROTEIN"/>
    <property type="match status" value="1"/>
</dbReference>
<protein>
    <submittedName>
        <fullName evidence="5">DUF1549 domain-containing protein</fullName>
    </submittedName>
</protein>
<evidence type="ECO:0000313" key="6">
    <source>
        <dbReference type="Proteomes" id="UP000501812"/>
    </source>
</evidence>
<dbReference type="InterPro" id="IPR011429">
    <property type="entry name" value="Cyt_c_Planctomycete-type"/>
</dbReference>
<evidence type="ECO:0000256" key="1">
    <source>
        <dbReference type="SAM" id="SignalP"/>
    </source>
</evidence>
<dbReference type="Proteomes" id="UP000501812">
    <property type="component" value="Chromosome"/>
</dbReference>
<evidence type="ECO:0000259" key="3">
    <source>
        <dbReference type="Pfam" id="PF07587"/>
    </source>
</evidence>
<gene>
    <name evidence="5" type="ORF">HHL09_06770</name>
</gene>
<dbReference type="Pfam" id="PF07635">
    <property type="entry name" value="PSCyt1"/>
    <property type="match status" value="1"/>
</dbReference>
<evidence type="ECO:0000259" key="4">
    <source>
        <dbReference type="Pfam" id="PF07635"/>
    </source>
</evidence>
<proteinExistence type="predicted"/>
<dbReference type="AlphaFoldDB" id="A0A858REG8"/>
<feature type="domain" description="Cytochrome C Planctomycete-type" evidence="4">
    <location>
        <begin position="34"/>
        <end position="92"/>
    </location>
</feature>
<name>A0A858REG8_9BACT</name>
<dbReference type="Pfam" id="PF07583">
    <property type="entry name" value="PSCyt2"/>
    <property type="match status" value="1"/>
</dbReference>
<dbReference type="Gene3D" id="2.60.120.260">
    <property type="entry name" value="Galactose-binding domain-like"/>
    <property type="match status" value="1"/>
</dbReference>
<evidence type="ECO:0000313" key="5">
    <source>
        <dbReference type="EMBL" id="QJE95496.1"/>
    </source>
</evidence>
<feature type="domain" description="DUF1553" evidence="3">
    <location>
        <begin position="374"/>
        <end position="493"/>
    </location>
</feature>
<evidence type="ECO:0000259" key="2">
    <source>
        <dbReference type="Pfam" id="PF07583"/>
    </source>
</evidence>
<keyword evidence="1" id="KW-0732">Signal</keyword>
<reference evidence="5 6" key="1">
    <citation type="submission" date="2020-04" db="EMBL/GenBank/DDBJ databases">
        <title>Luteolibacter sp. G-1-1-1 isolated from soil.</title>
        <authorList>
            <person name="Dahal R.H."/>
        </authorList>
    </citation>
    <scope>NUCLEOTIDE SEQUENCE [LARGE SCALE GENOMIC DNA]</scope>
    <source>
        <strain evidence="5 6">G-1-1-1</strain>
    </source>
</reference>
<organism evidence="5 6">
    <name type="scientific">Luteolibacter luteus</name>
    <dbReference type="NCBI Taxonomy" id="2728835"/>
    <lineage>
        <taxon>Bacteria</taxon>
        <taxon>Pseudomonadati</taxon>
        <taxon>Verrucomicrobiota</taxon>
        <taxon>Verrucomicrobiia</taxon>
        <taxon>Verrucomicrobiales</taxon>
        <taxon>Verrucomicrobiaceae</taxon>
        <taxon>Luteolibacter</taxon>
    </lineage>
</organism>
<keyword evidence="6" id="KW-1185">Reference proteome</keyword>
<accession>A0A858REG8</accession>
<dbReference type="PANTHER" id="PTHR35889">
    <property type="entry name" value="CYCLOINULO-OLIGOSACCHARIDE FRUCTANOTRANSFERASE-RELATED"/>
    <property type="match status" value="1"/>
</dbReference>
<dbReference type="Pfam" id="PF07587">
    <property type="entry name" value="PSD1"/>
    <property type="match status" value="1"/>
</dbReference>
<sequence>MRLRLPLLSLLALPLTGSAVDFAHEVVPVLREHCSKCHMGDAKKGGFSMNTREALLSGSENGAVLEAGKAAESTFLEAILSDDKSERMPPKGARVPAEQVEVLRKWIDEGMVWEPGFSFGKGSYEPPLKPRHPELPPVVDGRDHPVDRIIDRYFQENKITRPLPLGDAAFIRRITLDLTGLLPAPADVDAFVADRSEGKRAKLVAAVLDRNTDYAEHWLSFWNDLLRNDYQGTGYIDGGRKQITGWLYHSLIENKPYDQFARELLAPPTDESRGFIDGIQWRGSVNASQTREIQFSQSISQTFLGLNMKCASCHDSFVDRWKLDQAYGLAAIFAERPLEIARCDKPTGRMAKPGWIFPELGEVDANAAKPERLKQLAGLMTHPDNGRFTRTIVNRLWQRLMGRGIVHPVDAMDTEPWSEDLLDYLAVRFVEDGYDLKKALAFIISSQAYQSESVTVSKAEEIAVFRGPLPKRLSAEQFVDAVWSLTGTAPEKIASGVPRGGSSGAGISARWIWSDRLASAGTPQGDAITLGTEFELRAAPVSARAVFIADNEAEIFVNGKPAAKEAGSAQGPQARAIELPYLKQGRNTILVLARNGGNAPNPAGFIMEAQVKLTSGEPARIMTDSSWRWTAMLPDSQGRFSRPPRDWQPAQEVENPQIWDRFTAGLADGLDPTMVRASLVPSDLLMRALGRPNREQIVSMRPDNITTLEAIDLANGEQLSGLLKKGALKLAESGEGSEVLVDALFMQALGRRPSLREKTGLVGVIGAKPSAQAIEDLLWMILLLPEFQFVR</sequence>
<dbReference type="RefSeq" id="WP_169453810.1">
    <property type="nucleotide sequence ID" value="NZ_CP051774.1"/>
</dbReference>
<feature type="domain" description="DUF1549" evidence="2">
    <location>
        <begin position="145"/>
        <end position="335"/>
    </location>
</feature>
<feature type="signal peptide" evidence="1">
    <location>
        <begin position="1"/>
        <end position="23"/>
    </location>
</feature>
<dbReference type="KEGG" id="luo:HHL09_06770"/>
<dbReference type="InterPro" id="IPR011444">
    <property type="entry name" value="DUF1549"/>
</dbReference>
<dbReference type="EMBL" id="CP051774">
    <property type="protein sequence ID" value="QJE95496.1"/>
    <property type="molecule type" value="Genomic_DNA"/>
</dbReference>